<organism evidence="3 4">
    <name type="scientific">Gonium pectorale</name>
    <name type="common">Green alga</name>
    <dbReference type="NCBI Taxonomy" id="33097"/>
    <lineage>
        <taxon>Eukaryota</taxon>
        <taxon>Viridiplantae</taxon>
        <taxon>Chlorophyta</taxon>
        <taxon>core chlorophytes</taxon>
        <taxon>Chlorophyceae</taxon>
        <taxon>CS clade</taxon>
        <taxon>Chlamydomonadales</taxon>
        <taxon>Volvocaceae</taxon>
        <taxon>Gonium</taxon>
    </lineage>
</organism>
<reference evidence="4" key="1">
    <citation type="journal article" date="2016" name="Nat. Commun.">
        <title>The Gonium pectorale genome demonstrates co-option of cell cycle regulation during the evolution of multicellularity.</title>
        <authorList>
            <person name="Hanschen E.R."/>
            <person name="Marriage T.N."/>
            <person name="Ferris P.J."/>
            <person name="Hamaji T."/>
            <person name="Toyoda A."/>
            <person name="Fujiyama A."/>
            <person name="Neme R."/>
            <person name="Noguchi H."/>
            <person name="Minakuchi Y."/>
            <person name="Suzuki M."/>
            <person name="Kawai-Toyooka H."/>
            <person name="Smith D.R."/>
            <person name="Sparks H."/>
            <person name="Anderson J."/>
            <person name="Bakaric R."/>
            <person name="Luria V."/>
            <person name="Karger A."/>
            <person name="Kirschner M.W."/>
            <person name="Durand P.M."/>
            <person name="Michod R.E."/>
            <person name="Nozaki H."/>
            <person name="Olson B.J."/>
        </authorList>
    </citation>
    <scope>NUCLEOTIDE SEQUENCE [LARGE SCALE GENOMIC DNA]</scope>
    <source>
        <strain evidence="4">NIES-2863</strain>
    </source>
</reference>
<evidence type="ECO:0000256" key="2">
    <source>
        <dbReference type="SAM" id="SignalP"/>
    </source>
</evidence>
<dbReference type="Proteomes" id="UP000075714">
    <property type="component" value="Unassembled WGS sequence"/>
</dbReference>
<evidence type="ECO:0000256" key="1">
    <source>
        <dbReference type="SAM" id="MobiDB-lite"/>
    </source>
</evidence>
<keyword evidence="4" id="KW-1185">Reference proteome</keyword>
<name>A0A150GR22_GONPE</name>
<dbReference type="AlphaFoldDB" id="A0A150GR22"/>
<evidence type="ECO:0000313" key="3">
    <source>
        <dbReference type="EMBL" id="KXZ52289.1"/>
    </source>
</evidence>
<evidence type="ECO:0000313" key="4">
    <source>
        <dbReference type="Proteomes" id="UP000075714"/>
    </source>
</evidence>
<feature type="chain" id="PRO_5007562176" description="RING-type domain-containing protein" evidence="2">
    <location>
        <begin position="21"/>
        <end position="368"/>
    </location>
</feature>
<feature type="signal peptide" evidence="2">
    <location>
        <begin position="1"/>
        <end position="20"/>
    </location>
</feature>
<sequence>MPKRLAAQQAAVTLIAIARGLLLLAASIVDQDAVATGVVAGAAPDAGIANGGPAPAATPASPGAVASAGSSSGPAGRVRQAEGHGEDPVEDCAGAGSEDHAAGSSSWASRSSSGCGGSLHDVASGCLGVGQESKAAIGPAAGALACSPSALLAGSSPWLSVPDLDLGPVAAAIAEAAAAAAAPPGGELLFRHAGSRLAASATPRSLSAAVAAAQPLDPIAAGTQTAALGGLSCGAWGAWGLGGAGGGGSGGAGATSVNALCEGVRLWPNPWSQPQTAQSTFPPPDPGSAFGPPFGLDQQPLLEELRCKICLLRLAECGFVHLDGICLAACSACASVALASDPQPRCPACHRPAATALMVRTTPHSLQE</sequence>
<protein>
    <recommendedName>
        <fullName evidence="5">RING-type domain-containing protein</fullName>
    </recommendedName>
</protein>
<keyword evidence="2" id="KW-0732">Signal</keyword>
<gene>
    <name evidence="3" type="ORF">GPECTOR_10g921</name>
</gene>
<evidence type="ECO:0008006" key="5">
    <source>
        <dbReference type="Google" id="ProtNLM"/>
    </source>
</evidence>
<feature type="compositionally biased region" description="Low complexity" evidence="1">
    <location>
        <begin position="53"/>
        <end position="76"/>
    </location>
</feature>
<dbReference type="EMBL" id="LSYV01000011">
    <property type="protein sequence ID" value="KXZ52289.1"/>
    <property type="molecule type" value="Genomic_DNA"/>
</dbReference>
<proteinExistence type="predicted"/>
<feature type="region of interest" description="Disordered" evidence="1">
    <location>
        <begin position="53"/>
        <end position="110"/>
    </location>
</feature>
<accession>A0A150GR22</accession>
<comment type="caution">
    <text evidence="3">The sequence shown here is derived from an EMBL/GenBank/DDBJ whole genome shotgun (WGS) entry which is preliminary data.</text>
</comment>